<dbReference type="EMBL" id="BGZK01001925">
    <property type="protein sequence ID" value="GBP88347.1"/>
    <property type="molecule type" value="Genomic_DNA"/>
</dbReference>
<reference evidence="1 2" key="1">
    <citation type="journal article" date="2019" name="Commun. Biol.">
        <title>The bagworm genome reveals a unique fibroin gene that provides high tensile strength.</title>
        <authorList>
            <person name="Kono N."/>
            <person name="Nakamura H."/>
            <person name="Ohtoshi R."/>
            <person name="Tomita M."/>
            <person name="Numata K."/>
            <person name="Arakawa K."/>
        </authorList>
    </citation>
    <scope>NUCLEOTIDE SEQUENCE [LARGE SCALE GENOMIC DNA]</scope>
</reference>
<evidence type="ECO:0000313" key="1">
    <source>
        <dbReference type="EMBL" id="GBP88347.1"/>
    </source>
</evidence>
<keyword evidence="2" id="KW-1185">Reference proteome</keyword>
<protein>
    <submittedName>
        <fullName evidence="1">Uncharacterized protein</fullName>
    </submittedName>
</protein>
<dbReference type="Proteomes" id="UP000299102">
    <property type="component" value="Unassembled WGS sequence"/>
</dbReference>
<proteinExistence type="predicted"/>
<dbReference type="AlphaFoldDB" id="A0A4C1ZNZ7"/>
<comment type="caution">
    <text evidence="1">The sequence shown here is derived from an EMBL/GenBank/DDBJ whole genome shotgun (WGS) entry which is preliminary data.</text>
</comment>
<gene>
    <name evidence="1" type="ORF">EVAR_61947_1</name>
</gene>
<organism evidence="1 2">
    <name type="scientific">Eumeta variegata</name>
    <name type="common">Bagworm moth</name>
    <name type="synonym">Eumeta japonica</name>
    <dbReference type="NCBI Taxonomy" id="151549"/>
    <lineage>
        <taxon>Eukaryota</taxon>
        <taxon>Metazoa</taxon>
        <taxon>Ecdysozoa</taxon>
        <taxon>Arthropoda</taxon>
        <taxon>Hexapoda</taxon>
        <taxon>Insecta</taxon>
        <taxon>Pterygota</taxon>
        <taxon>Neoptera</taxon>
        <taxon>Endopterygota</taxon>
        <taxon>Lepidoptera</taxon>
        <taxon>Glossata</taxon>
        <taxon>Ditrysia</taxon>
        <taxon>Tineoidea</taxon>
        <taxon>Psychidae</taxon>
        <taxon>Oiketicinae</taxon>
        <taxon>Eumeta</taxon>
    </lineage>
</organism>
<accession>A0A4C1ZNZ7</accession>
<evidence type="ECO:0000313" key="2">
    <source>
        <dbReference type="Proteomes" id="UP000299102"/>
    </source>
</evidence>
<name>A0A4C1ZNZ7_EUMVA</name>
<sequence>MAGLCLMNNKPIRGEVTPLSLAAFFLPEWFAPQTSVILSFLNGGGPARPTAAAGPNGSISAGKMAAAPVPPRLLRV</sequence>